<dbReference type="Proteomes" id="UP000000600">
    <property type="component" value="Unassembled WGS sequence"/>
</dbReference>
<keyword evidence="2" id="KW-0677">Repeat</keyword>
<keyword evidence="1" id="KW-0732">Signal</keyword>
<dbReference type="HOGENOM" id="CLU_1323141_0_0_1"/>
<evidence type="ECO:0000256" key="3">
    <source>
        <dbReference type="ARBA" id="ARBA00023157"/>
    </source>
</evidence>
<evidence type="ECO:0000256" key="1">
    <source>
        <dbReference type="ARBA" id="ARBA00022729"/>
    </source>
</evidence>
<gene>
    <name evidence="4" type="ORF">GSPATT00039004001</name>
</gene>
<sequence length="208" mass="23915">MWRFYQSRNQCDDGSEIQYDGCFSCLVCCDIFCAVCQLRGCEYYQTGYKKIDQQFILIVEMRDDGNSLMNDGCKICIIDQGYKCQTLDQKIFVFNTILNVQILSQKMINQFVYNVVKATLLVLVNVQNVLNVVQNAKIALIIKIAKMQQKLGNYNDFSQKKCTAIFGDGIMAGKEECDDGNNLNQDRCNQRCEVEVGFLVCFKHLYQK</sequence>
<dbReference type="InParanoid" id="A0CUT5"/>
<dbReference type="RefSeq" id="XP_001441949.1">
    <property type="nucleotide sequence ID" value="XM_001441912.1"/>
</dbReference>
<dbReference type="InterPro" id="IPR011936">
    <property type="entry name" value="Myxo_disulph_rpt"/>
</dbReference>
<evidence type="ECO:0000313" key="4">
    <source>
        <dbReference type="EMBL" id="CAK74552.1"/>
    </source>
</evidence>
<dbReference type="OrthoDB" id="409374at2759"/>
<keyword evidence="5" id="KW-1185">Reference proteome</keyword>
<dbReference type="EMBL" id="CT868186">
    <property type="protein sequence ID" value="CAK74552.1"/>
    <property type="molecule type" value="Genomic_DNA"/>
</dbReference>
<dbReference type="Pfam" id="PF13948">
    <property type="entry name" value="DUF4215"/>
    <property type="match status" value="1"/>
</dbReference>
<evidence type="ECO:0000313" key="5">
    <source>
        <dbReference type="Proteomes" id="UP000000600"/>
    </source>
</evidence>
<keyword evidence="3" id="KW-1015">Disulfide bond</keyword>
<proteinExistence type="predicted"/>
<dbReference type="KEGG" id="ptm:GSPATT00039004001"/>
<reference evidence="4 5" key="1">
    <citation type="journal article" date="2006" name="Nature">
        <title>Global trends of whole-genome duplications revealed by the ciliate Paramecium tetraurelia.</title>
        <authorList>
            <consortium name="Genoscope"/>
            <person name="Aury J.-M."/>
            <person name="Jaillon O."/>
            <person name="Duret L."/>
            <person name="Noel B."/>
            <person name="Jubin C."/>
            <person name="Porcel B.M."/>
            <person name="Segurens B."/>
            <person name="Daubin V."/>
            <person name="Anthouard V."/>
            <person name="Aiach N."/>
            <person name="Arnaiz O."/>
            <person name="Billaut A."/>
            <person name="Beisson J."/>
            <person name="Blanc I."/>
            <person name="Bouhouche K."/>
            <person name="Camara F."/>
            <person name="Duharcourt S."/>
            <person name="Guigo R."/>
            <person name="Gogendeau D."/>
            <person name="Katinka M."/>
            <person name="Keller A.-M."/>
            <person name="Kissmehl R."/>
            <person name="Klotz C."/>
            <person name="Koll F."/>
            <person name="Le Moue A."/>
            <person name="Lepere C."/>
            <person name="Malinsky S."/>
            <person name="Nowacki M."/>
            <person name="Nowak J.K."/>
            <person name="Plattner H."/>
            <person name="Poulain J."/>
            <person name="Ruiz F."/>
            <person name="Serrano V."/>
            <person name="Zagulski M."/>
            <person name="Dessen P."/>
            <person name="Betermier M."/>
            <person name="Weissenbach J."/>
            <person name="Scarpelli C."/>
            <person name="Schachter V."/>
            <person name="Sperling L."/>
            <person name="Meyer E."/>
            <person name="Cohen J."/>
            <person name="Wincker P."/>
        </authorList>
    </citation>
    <scope>NUCLEOTIDE SEQUENCE [LARGE SCALE GENOMIC DNA]</scope>
    <source>
        <strain evidence="4 5">Stock d4-2</strain>
    </source>
</reference>
<evidence type="ECO:0000256" key="2">
    <source>
        <dbReference type="ARBA" id="ARBA00022737"/>
    </source>
</evidence>
<dbReference type="AlphaFoldDB" id="A0CUT5"/>
<protein>
    <submittedName>
        <fullName evidence="4">Uncharacterized protein</fullName>
    </submittedName>
</protein>
<dbReference type="NCBIfam" id="TIGR02232">
    <property type="entry name" value="myxo_disulf_rpt"/>
    <property type="match status" value="2"/>
</dbReference>
<name>A0CUT5_PARTE</name>
<accession>A0CUT5</accession>
<dbReference type="GeneID" id="5027736"/>
<organism evidence="4 5">
    <name type="scientific">Paramecium tetraurelia</name>
    <dbReference type="NCBI Taxonomy" id="5888"/>
    <lineage>
        <taxon>Eukaryota</taxon>
        <taxon>Sar</taxon>
        <taxon>Alveolata</taxon>
        <taxon>Ciliophora</taxon>
        <taxon>Intramacronucleata</taxon>
        <taxon>Oligohymenophorea</taxon>
        <taxon>Peniculida</taxon>
        <taxon>Parameciidae</taxon>
        <taxon>Paramecium</taxon>
    </lineage>
</organism>